<dbReference type="Pfam" id="PF04963">
    <property type="entry name" value="Sigma54_CBD"/>
    <property type="match status" value="1"/>
</dbReference>
<organism evidence="12 13">
    <name type="scientific">Isosphaera pallida (strain ATCC 43644 / DSM 9630 / IS1B)</name>
    <dbReference type="NCBI Taxonomy" id="575540"/>
    <lineage>
        <taxon>Bacteria</taxon>
        <taxon>Pseudomonadati</taxon>
        <taxon>Planctomycetota</taxon>
        <taxon>Planctomycetia</taxon>
        <taxon>Isosphaerales</taxon>
        <taxon>Isosphaeraceae</taxon>
        <taxon>Isosphaera</taxon>
    </lineage>
</organism>
<dbReference type="InterPro" id="IPR007046">
    <property type="entry name" value="RNA_pol_sigma_54_core-bd"/>
</dbReference>
<dbReference type="EMBL" id="CP002353">
    <property type="protein sequence ID" value="ADV63560.1"/>
    <property type="molecule type" value="Genomic_DNA"/>
</dbReference>
<evidence type="ECO:0000259" key="10">
    <source>
        <dbReference type="Pfam" id="PF04552"/>
    </source>
</evidence>
<dbReference type="Proteomes" id="UP000008631">
    <property type="component" value="Chromosome"/>
</dbReference>
<evidence type="ECO:0000256" key="3">
    <source>
        <dbReference type="ARBA" id="ARBA00022679"/>
    </source>
</evidence>
<name>E8R2R3_ISOPI</name>
<gene>
    <name evidence="12" type="ordered locus">Isop_2995</name>
</gene>
<dbReference type="InterPro" id="IPR007634">
    <property type="entry name" value="RNA_pol_sigma_54_DNA-bd"/>
</dbReference>
<keyword evidence="7" id="KW-0238">DNA-binding</keyword>
<keyword evidence="13" id="KW-1185">Reference proteome</keyword>
<dbReference type="FunCoup" id="E8R2R3">
    <property type="interactions" value="145"/>
</dbReference>
<proteinExistence type="inferred from homology"/>
<comment type="similarity">
    <text evidence="1">Belongs to the sigma-54 factor family.</text>
</comment>
<evidence type="ECO:0000256" key="6">
    <source>
        <dbReference type="ARBA" id="ARBA00023082"/>
    </source>
</evidence>
<dbReference type="PROSITE" id="PS50044">
    <property type="entry name" value="SIGMA54_3"/>
    <property type="match status" value="1"/>
</dbReference>
<dbReference type="GO" id="GO:0003677">
    <property type="term" value="F:DNA binding"/>
    <property type="evidence" value="ECO:0007669"/>
    <property type="project" value="UniProtKB-KW"/>
</dbReference>
<feature type="domain" description="RNA polymerase sigma factor 54 core-binding" evidence="11">
    <location>
        <begin position="135"/>
        <end position="324"/>
    </location>
</feature>
<dbReference type="OrthoDB" id="9814402at2"/>
<dbReference type="AlphaFoldDB" id="E8R2R3"/>
<feature type="domain" description="RNA polymerase sigma factor 54 DNA-binding" evidence="10">
    <location>
        <begin position="339"/>
        <end position="496"/>
    </location>
</feature>
<evidence type="ECO:0000313" key="13">
    <source>
        <dbReference type="Proteomes" id="UP000008631"/>
    </source>
</evidence>
<evidence type="ECO:0000256" key="4">
    <source>
        <dbReference type="ARBA" id="ARBA00022695"/>
    </source>
</evidence>
<dbReference type="GO" id="GO:0016779">
    <property type="term" value="F:nucleotidyltransferase activity"/>
    <property type="evidence" value="ECO:0007669"/>
    <property type="project" value="UniProtKB-KW"/>
</dbReference>
<dbReference type="Pfam" id="PF04552">
    <property type="entry name" value="Sigma54_DBD"/>
    <property type="match status" value="1"/>
</dbReference>
<evidence type="ECO:0000256" key="1">
    <source>
        <dbReference type="ARBA" id="ARBA00008798"/>
    </source>
</evidence>
<reference evidence="12 13" key="2">
    <citation type="journal article" date="2011" name="Stand. Genomic Sci.">
        <title>Complete genome sequence of Isosphaera pallida type strain (IS1B).</title>
        <authorList>
            <consortium name="US DOE Joint Genome Institute (JGI-PGF)"/>
            <person name="Goker M."/>
            <person name="Cleland D."/>
            <person name="Saunders E."/>
            <person name="Lapidus A."/>
            <person name="Nolan M."/>
            <person name="Lucas S."/>
            <person name="Hammon N."/>
            <person name="Deshpande S."/>
            <person name="Cheng J.F."/>
            <person name="Tapia R."/>
            <person name="Han C."/>
            <person name="Goodwin L."/>
            <person name="Pitluck S."/>
            <person name="Liolios K."/>
            <person name="Pagani I."/>
            <person name="Ivanova N."/>
            <person name="Mavromatis K."/>
            <person name="Pati A."/>
            <person name="Chen A."/>
            <person name="Palaniappan K."/>
            <person name="Land M."/>
            <person name="Hauser L."/>
            <person name="Chang Y.J."/>
            <person name="Jeffries C.D."/>
            <person name="Detter J.C."/>
            <person name="Beck B."/>
            <person name="Woyke T."/>
            <person name="Bristow J."/>
            <person name="Eisen J.A."/>
            <person name="Markowitz V."/>
            <person name="Hugenholtz P."/>
            <person name="Kyrpides N.C."/>
            <person name="Klenk H.P."/>
        </authorList>
    </citation>
    <scope>NUCLEOTIDE SEQUENCE [LARGE SCALE GENOMIC DNA]</scope>
    <source>
        <strain evidence="13">ATCC 43644 / DSM 9630 / IS1B</strain>
    </source>
</reference>
<evidence type="ECO:0000259" key="11">
    <source>
        <dbReference type="Pfam" id="PF04963"/>
    </source>
</evidence>
<dbReference type="Pfam" id="PF00309">
    <property type="entry name" value="Sigma54_AID"/>
    <property type="match status" value="1"/>
</dbReference>
<sequence>MRLDTSMRPDVTLRQTLMPRMIQSMEILQLPSLALQERIDRELIENPLLVDLRESGETAASTGESDGDEPSELRKIDPEVDSPTATANLEPTPPTTDEFDFATEFPEFADLEPWERESKSRATLAEESDRKLEAMQNMASRPPSLVDDLSLQLGYLDLEPTLRRACDYIIANLDDHGFFRLPLEDVVRDVPGLDLEMAREALRVVQKLDPPGIAARDLKECLLLQITPETRHADLVATLIRHHLDDIGHNRLPIIERKTGAPLERIKEAIEQLRKFNPRPASGFTSGDQAYIVPDLIVEQNEQGRWVVRLDDSQTPRLGISPRYQSMLKNKQADAVTREYIKYKIDSARWLIDSIEQRKATLLKVAQAIIDYQTPFLNHGPEHIQPLKMQQIADQVGVHVTTVSRAVDDKWIQTPRGLLPLKRFFGGGTRTSSGEEVAYDQLRLRLQEMIAQEDKRKPLSDEEIVKAFEKEGITLARRTVTKYRETLGIPSSRQRRVY</sequence>
<keyword evidence="3" id="KW-0808">Transferase</keyword>
<evidence type="ECO:0000256" key="5">
    <source>
        <dbReference type="ARBA" id="ARBA00023015"/>
    </source>
</evidence>
<keyword evidence="8" id="KW-0804">Transcription</keyword>
<keyword evidence="6" id="KW-0731">Sigma factor</keyword>
<dbReference type="Gene3D" id="1.10.10.1330">
    <property type="entry name" value="RNA polymerase sigma-54 factor, core-binding domain"/>
    <property type="match status" value="1"/>
</dbReference>
<protein>
    <submittedName>
        <fullName evidence="12">RNA polymerase, sigma 54 subunit, RpoN</fullName>
    </submittedName>
</protein>
<dbReference type="eggNOG" id="COG1508">
    <property type="taxonomic scope" value="Bacteria"/>
</dbReference>
<dbReference type="PROSITE" id="PS00718">
    <property type="entry name" value="SIGMA54_2"/>
    <property type="match status" value="1"/>
</dbReference>
<dbReference type="GO" id="GO:0006352">
    <property type="term" value="P:DNA-templated transcription initiation"/>
    <property type="evidence" value="ECO:0007669"/>
    <property type="project" value="InterPro"/>
</dbReference>
<dbReference type="RefSeq" id="WP_013565848.1">
    <property type="nucleotide sequence ID" value="NC_014962.1"/>
</dbReference>
<dbReference type="KEGG" id="ipa:Isop_2995"/>
<dbReference type="PANTHER" id="PTHR32248">
    <property type="entry name" value="RNA POLYMERASE SIGMA-54 FACTOR"/>
    <property type="match status" value="1"/>
</dbReference>
<keyword evidence="4" id="KW-0548">Nucleotidyltransferase</keyword>
<dbReference type="STRING" id="575540.Isop_2995"/>
<dbReference type="InterPro" id="IPR038709">
    <property type="entry name" value="RpoN_core-bd_sf"/>
</dbReference>
<dbReference type="InterPro" id="IPR000394">
    <property type="entry name" value="RNA_pol_sigma_54"/>
</dbReference>
<evidence type="ECO:0000256" key="2">
    <source>
        <dbReference type="ARBA" id="ARBA00022478"/>
    </source>
</evidence>
<evidence type="ECO:0000256" key="8">
    <source>
        <dbReference type="ARBA" id="ARBA00023163"/>
    </source>
</evidence>
<dbReference type="GO" id="GO:0016987">
    <property type="term" value="F:sigma factor activity"/>
    <property type="evidence" value="ECO:0007669"/>
    <property type="project" value="UniProtKB-KW"/>
</dbReference>
<evidence type="ECO:0000256" key="7">
    <source>
        <dbReference type="ARBA" id="ARBA00023125"/>
    </source>
</evidence>
<dbReference type="PANTHER" id="PTHR32248:SF4">
    <property type="entry name" value="RNA POLYMERASE SIGMA-54 FACTOR"/>
    <property type="match status" value="1"/>
</dbReference>
<dbReference type="Gene3D" id="1.10.10.60">
    <property type="entry name" value="Homeodomain-like"/>
    <property type="match status" value="1"/>
</dbReference>
<evidence type="ECO:0000313" key="12">
    <source>
        <dbReference type="EMBL" id="ADV63560.1"/>
    </source>
</evidence>
<dbReference type="HOGENOM" id="CLU_020569_1_1_0"/>
<dbReference type="GO" id="GO:0000428">
    <property type="term" value="C:DNA-directed RNA polymerase complex"/>
    <property type="evidence" value="ECO:0007669"/>
    <property type="project" value="UniProtKB-KW"/>
</dbReference>
<reference key="1">
    <citation type="submission" date="2010-11" db="EMBL/GenBank/DDBJ databases">
        <title>The complete sequence of chromosome of Isophaera pallida ATCC 43644.</title>
        <authorList>
            <consortium name="US DOE Joint Genome Institute (JGI-PGF)"/>
            <person name="Lucas S."/>
            <person name="Copeland A."/>
            <person name="Lapidus A."/>
            <person name="Bruce D."/>
            <person name="Goodwin L."/>
            <person name="Pitluck S."/>
            <person name="Kyrpides N."/>
            <person name="Mavromatis K."/>
            <person name="Pagani I."/>
            <person name="Ivanova N."/>
            <person name="Saunders E."/>
            <person name="Brettin T."/>
            <person name="Detter J.C."/>
            <person name="Han C."/>
            <person name="Tapia R."/>
            <person name="Land M."/>
            <person name="Hauser L."/>
            <person name="Markowitz V."/>
            <person name="Cheng J.-F."/>
            <person name="Hugenholtz P."/>
            <person name="Woyke T."/>
            <person name="Wu D."/>
            <person name="Eisen J.A."/>
        </authorList>
    </citation>
    <scope>NUCLEOTIDE SEQUENCE</scope>
    <source>
        <strain>ATCC 43644</strain>
    </source>
</reference>
<dbReference type="InParanoid" id="E8R2R3"/>
<dbReference type="PIRSF" id="PIRSF000774">
    <property type="entry name" value="RpoN"/>
    <property type="match status" value="1"/>
</dbReference>
<evidence type="ECO:0000256" key="9">
    <source>
        <dbReference type="SAM" id="MobiDB-lite"/>
    </source>
</evidence>
<keyword evidence="5" id="KW-0805">Transcription regulation</keyword>
<dbReference type="GO" id="GO:0001216">
    <property type="term" value="F:DNA-binding transcription activator activity"/>
    <property type="evidence" value="ECO:0007669"/>
    <property type="project" value="InterPro"/>
</dbReference>
<dbReference type="PRINTS" id="PR00045">
    <property type="entry name" value="SIGMA54FCT"/>
</dbReference>
<keyword evidence="2" id="KW-0240">DNA-directed RNA polymerase</keyword>
<dbReference type="NCBIfam" id="TIGR02395">
    <property type="entry name" value="rpoN_sigma"/>
    <property type="match status" value="1"/>
</dbReference>
<feature type="region of interest" description="Disordered" evidence="9">
    <location>
        <begin position="54"/>
        <end position="97"/>
    </location>
</feature>
<accession>E8R2R3</accession>